<feature type="transmembrane region" description="Helical" evidence="2">
    <location>
        <begin position="125"/>
        <end position="146"/>
    </location>
</feature>
<organism evidence="3 4">
    <name type="scientific">Adineta ricciae</name>
    <name type="common">Rotifer</name>
    <dbReference type="NCBI Taxonomy" id="249248"/>
    <lineage>
        <taxon>Eukaryota</taxon>
        <taxon>Metazoa</taxon>
        <taxon>Spiralia</taxon>
        <taxon>Gnathifera</taxon>
        <taxon>Rotifera</taxon>
        <taxon>Eurotatoria</taxon>
        <taxon>Bdelloidea</taxon>
        <taxon>Adinetida</taxon>
        <taxon>Adinetidae</taxon>
        <taxon>Adineta</taxon>
    </lineage>
</organism>
<dbReference type="EMBL" id="CAJNOR010001293">
    <property type="protein sequence ID" value="CAF1115282.1"/>
    <property type="molecule type" value="Genomic_DNA"/>
</dbReference>
<keyword evidence="2" id="KW-0472">Membrane</keyword>
<feature type="compositionally biased region" description="Polar residues" evidence="1">
    <location>
        <begin position="9"/>
        <end position="22"/>
    </location>
</feature>
<feature type="transmembrane region" description="Helical" evidence="2">
    <location>
        <begin position="64"/>
        <end position="86"/>
    </location>
</feature>
<feature type="transmembrane region" description="Helical" evidence="2">
    <location>
        <begin position="98"/>
        <end position="119"/>
    </location>
</feature>
<keyword evidence="4" id="KW-1185">Reference proteome</keyword>
<evidence type="ECO:0000313" key="4">
    <source>
        <dbReference type="Proteomes" id="UP000663828"/>
    </source>
</evidence>
<reference evidence="3" key="1">
    <citation type="submission" date="2021-02" db="EMBL/GenBank/DDBJ databases">
        <authorList>
            <person name="Nowell W R."/>
        </authorList>
    </citation>
    <scope>NUCLEOTIDE SEQUENCE</scope>
</reference>
<evidence type="ECO:0000313" key="3">
    <source>
        <dbReference type="EMBL" id="CAF1115282.1"/>
    </source>
</evidence>
<dbReference type="AlphaFoldDB" id="A0A814Q552"/>
<gene>
    <name evidence="3" type="ORF">XAT740_LOCUS19082</name>
</gene>
<dbReference type="Proteomes" id="UP000663828">
    <property type="component" value="Unassembled WGS sequence"/>
</dbReference>
<keyword evidence="2" id="KW-0812">Transmembrane</keyword>
<dbReference type="SUPFAM" id="SSF63829">
    <property type="entry name" value="Calcium-dependent phosphotriesterase"/>
    <property type="match status" value="1"/>
</dbReference>
<feature type="transmembrane region" description="Helical" evidence="2">
    <location>
        <begin position="153"/>
        <end position="174"/>
    </location>
</feature>
<protein>
    <recommendedName>
        <fullName evidence="5">NHL repeat-containing protein</fullName>
    </recommendedName>
</protein>
<accession>A0A814Q552</accession>
<proteinExistence type="predicted"/>
<evidence type="ECO:0000256" key="1">
    <source>
        <dbReference type="SAM" id="MobiDB-lite"/>
    </source>
</evidence>
<dbReference type="Gene3D" id="2.120.10.30">
    <property type="entry name" value="TolB, C-terminal domain"/>
    <property type="match status" value="1"/>
</dbReference>
<dbReference type="InterPro" id="IPR011042">
    <property type="entry name" value="6-blade_b-propeller_TolB-like"/>
</dbReference>
<comment type="caution">
    <text evidence="3">The sequence shown here is derived from an EMBL/GenBank/DDBJ whole genome shotgun (WGS) entry which is preliminary data.</text>
</comment>
<feature type="region of interest" description="Disordered" evidence="1">
    <location>
        <begin position="1"/>
        <end position="22"/>
    </location>
</feature>
<sequence length="449" mass="47843">MEISRQDTSESQQRNTTQHSLHQTSNSIGFYNVRYGDDDDDGTDDEQRRGASALFCCSQCKACMYGLLIGALLAGIALSVLLVLYLKPVSTPPLPLPLLPAVPVAAAVALPLPVALVALPLPVALVALPLPVALVALPLPVALVALPLPVAALVALPLPVAVVALLLLLQPLVFDVSGNYCWSQTGVVLCDTSFNPIKNPTSVNIGLDDTVYLAGHRTGQVLMCSNNTIVPATPNYGDHIDFITIDKNDSLYTNCHNTFLVRHFSSSSPNGTIVAGSGSIVTGTLTYPVGTAVDSDFNLYIGDQRSNQVMKLAPNSSSLSVVISASSTFSKLSALLLPHGSSDKIYLSDEYGTNVYLWEFGASTPNTAYTNVATGPSTLKYPRGMKLDPEGNLYVADQRNSRIVMYCVNSTLGIVVVNTDDDPVDLAFDSSMNMYVLLDDGKLLKYGRT</sequence>
<evidence type="ECO:0000256" key="2">
    <source>
        <dbReference type="SAM" id="Phobius"/>
    </source>
</evidence>
<name>A0A814Q552_ADIRI</name>
<keyword evidence="2" id="KW-1133">Transmembrane helix</keyword>
<evidence type="ECO:0008006" key="5">
    <source>
        <dbReference type="Google" id="ProtNLM"/>
    </source>
</evidence>